<organism evidence="2 3">
    <name type="scientific">Triplophysa tibetana</name>
    <dbReference type="NCBI Taxonomy" id="1572043"/>
    <lineage>
        <taxon>Eukaryota</taxon>
        <taxon>Metazoa</taxon>
        <taxon>Chordata</taxon>
        <taxon>Craniata</taxon>
        <taxon>Vertebrata</taxon>
        <taxon>Euteleostomi</taxon>
        <taxon>Actinopterygii</taxon>
        <taxon>Neopterygii</taxon>
        <taxon>Teleostei</taxon>
        <taxon>Ostariophysi</taxon>
        <taxon>Cypriniformes</taxon>
        <taxon>Nemacheilidae</taxon>
        <taxon>Triplophysa</taxon>
    </lineage>
</organism>
<evidence type="ECO:0000313" key="2">
    <source>
        <dbReference type="EMBL" id="KAA0715609.1"/>
    </source>
</evidence>
<feature type="region of interest" description="Disordered" evidence="1">
    <location>
        <begin position="1"/>
        <end position="46"/>
    </location>
</feature>
<name>A0A5A9P3E1_9TELE</name>
<dbReference type="EMBL" id="SOYY01000010">
    <property type="protein sequence ID" value="KAA0715609.1"/>
    <property type="molecule type" value="Genomic_DNA"/>
</dbReference>
<feature type="compositionally biased region" description="Basic and acidic residues" evidence="1">
    <location>
        <begin position="155"/>
        <end position="169"/>
    </location>
</feature>
<gene>
    <name evidence="2" type="ORF">E1301_Tti008448</name>
</gene>
<protein>
    <submittedName>
        <fullName evidence="2">Uncharacterized protein</fullName>
    </submittedName>
</protein>
<feature type="compositionally biased region" description="Polar residues" evidence="1">
    <location>
        <begin position="31"/>
        <end position="42"/>
    </location>
</feature>
<evidence type="ECO:0000313" key="3">
    <source>
        <dbReference type="Proteomes" id="UP000324632"/>
    </source>
</evidence>
<sequence>MEKCMLGNANYSATSEMSIKPPAPNIKKPCGQTTLTAPSSKYNQRKMKQKVVMRAPQHGGDEHGGKGHTFANRQACKHGGRDTGSIPHANAFANALDTEHDINFKNTPLHNELNLLIICMSEEFLFIDLLINKHIGERGVPACKGAVGTSVQAMSREERRGSESRDEPV</sequence>
<accession>A0A5A9P3E1</accession>
<dbReference type="AlphaFoldDB" id="A0A5A9P3E1"/>
<evidence type="ECO:0000256" key="1">
    <source>
        <dbReference type="SAM" id="MobiDB-lite"/>
    </source>
</evidence>
<keyword evidence="3" id="KW-1185">Reference proteome</keyword>
<reference evidence="2 3" key="1">
    <citation type="journal article" date="2019" name="Mol. Ecol. Resour.">
        <title>Chromosome-level genome assembly of Triplophysa tibetana, a fish adapted to the harsh high-altitude environment of the Tibetan Plateau.</title>
        <authorList>
            <person name="Yang X."/>
            <person name="Liu H."/>
            <person name="Ma Z."/>
            <person name="Zou Y."/>
            <person name="Zou M."/>
            <person name="Mao Y."/>
            <person name="Li X."/>
            <person name="Wang H."/>
            <person name="Chen T."/>
            <person name="Wang W."/>
            <person name="Yang R."/>
        </authorList>
    </citation>
    <scope>NUCLEOTIDE SEQUENCE [LARGE SCALE GENOMIC DNA]</scope>
    <source>
        <strain evidence="2">TTIB1903HZAU</strain>
        <tissue evidence="2">Muscle</tissue>
    </source>
</reference>
<proteinExistence type="predicted"/>
<feature type="region of interest" description="Disordered" evidence="1">
    <location>
        <begin position="149"/>
        <end position="169"/>
    </location>
</feature>
<comment type="caution">
    <text evidence="2">The sequence shown here is derived from an EMBL/GenBank/DDBJ whole genome shotgun (WGS) entry which is preliminary data.</text>
</comment>
<dbReference type="Proteomes" id="UP000324632">
    <property type="component" value="Chromosome 10"/>
</dbReference>